<dbReference type="GO" id="GO:0030170">
    <property type="term" value="F:pyridoxal phosphate binding"/>
    <property type="evidence" value="ECO:0007669"/>
    <property type="project" value="TreeGrafter"/>
</dbReference>
<dbReference type="Gene3D" id="3.90.100.10">
    <property type="entry name" value="Orn/Lys/Arg decarboxylase, C-terminal domain"/>
    <property type="match status" value="1"/>
</dbReference>
<evidence type="ECO:0000259" key="5">
    <source>
        <dbReference type="PROSITE" id="PS00703"/>
    </source>
</evidence>
<dbReference type="Pfam" id="PF03711">
    <property type="entry name" value="OKR_DC_1_C"/>
    <property type="match status" value="1"/>
</dbReference>
<reference evidence="6" key="1">
    <citation type="submission" date="2016-07" db="EMBL/GenBank/DDBJ databases">
        <title>New class B carbapenemase carried by novel plasmid in Pseudomonas putida enviromental strain in eastern Amazonia.</title>
        <authorList>
            <person name="Souza C.O."/>
            <person name="Lima K.V."/>
            <person name="Brasiliense D.M."/>
            <person name="Perez-Chaparro P.J."/>
            <person name="Mamizuka E.M."/>
            <person name="Lima M.O."/>
            <person name="Lima L.N."/>
            <person name="McCulloch J.A."/>
        </authorList>
    </citation>
    <scope>NUCLEOTIDE SEQUENCE [LARGE SCALE GENOMIC DNA]</scope>
    <source>
        <strain evidence="6">IEC33019</strain>
    </source>
</reference>
<keyword evidence="2" id="KW-0210">Decarboxylase</keyword>
<evidence type="ECO:0000256" key="3">
    <source>
        <dbReference type="ARBA" id="ARBA00022898"/>
    </source>
</evidence>
<dbReference type="AlphaFoldDB" id="A0A1B2F3J4"/>
<organism evidence="6">
    <name type="scientific">Pseudomonas putida</name>
    <name type="common">Arthrobacter siderocapsulatus</name>
    <dbReference type="NCBI Taxonomy" id="303"/>
    <lineage>
        <taxon>Bacteria</taxon>
        <taxon>Pseudomonadati</taxon>
        <taxon>Pseudomonadota</taxon>
        <taxon>Gammaproteobacteria</taxon>
        <taxon>Pseudomonadales</taxon>
        <taxon>Pseudomonadaceae</taxon>
        <taxon>Pseudomonas</taxon>
    </lineage>
</organism>
<evidence type="ECO:0000256" key="1">
    <source>
        <dbReference type="ARBA" id="ARBA00010671"/>
    </source>
</evidence>
<name>A0A1B2F3J4_PSEPU</name>
<dbReference type="Pfam" id="PF01276">
    <property type="entry name" value="OKR_DC_1"/>
    <property type="match status" value="1"/>
</dbReference>
<dbReference type="GO" id="GO:0005829">
    <property type="term" value="C:cytosol"/>
    <property type="evidence" value="ECO:0007669"/>
    <property type="project" value="TreeGrafter"/>
</dbReference>
<comment type="similarity">
    <text evidence="1">Belongs to the Orn/Lys/Arg decarboxylase class-I family.</text>
</comment>
<dbReference type="PANTHER" id="PTHR45229:SF3">
    <property type="entry name" value="BIODEGRADATIVE ARGININE DECARBOXYLASE"/>
    <property type="match status" value="1"/>
</dbReference>
<protein>
    <submittedName>
        <fullName evidence="6">Ornithine decarboxylase, constitutive</fullName>
    </submittedName>
</protein>
<dbReference type="PANTHER" id="PTHR45229">
    <property type="entry name" value="CONSTITUTIVE ORNITHINE DECARBOXYLASE"/>
    <property type="match status" value="1"/>
</dbReference>
<sequence length="698" mass="76383">MSIRIVHSAVIDTAGWEGTEVTCLTAHENLAGASALVLTPKDALTEQVTQAVRRWQLPLFLVGEPDGPTFDDLYKDLEAIWLPQPLSIHDQKRVRASAEAYEQRSLPPFTRAVAAFGARRRPTFACPGHQGGSGLELHPAGVRLRRLLGDGIFSVDVPHAAPELGDVLCHQGPVLEAEQLAAKVFGADHTWFVLNGTSTANKVVASALLTSADLVLMDRNNHKSVFLGALVQCGSVPVYLENVRDERGILGGYRPGTLDETLLRRKAAAIDKTRARQARPFRLAIVQHATCDGVIVDAAALLERIGHLCDYVLFDAAWSGYEPFVAQLARLSPLAVPLREDSPGILVTQSVHKQMAGLSQTSQIHKKDRHLLGQPRYCSNQVFNSAFMQHASTSPSYPLFMSLEVNAAMLADGEGERQWQEVTRVAEALRYQVLRQCRLFKPLFLLGKDDAPQPYRGMGRAGEGGLEPGLHYLDPCKVIFLTRDQVGPGGPGIDVPACIVTQYLRENDFTPEKADFYNFTLLMSPSSVRADLNRLVHCLEAFEAHLLARTPVWDVLPSLRGEGVRYEGMSLNGLCEAINRLYRSFEVEQRQADIFSAVDLAIADRSPQAANQQFVRGEAVLQKVADVLGKVAAEGVIPYPPGVVCIAPGERWTAALIDYLLAVETLTNLHPSFAPHIQGVHTIENADGTISFGVFILD</sequence>
<evidence type="ECO:0000256" key="2">
    <source>
        <dbReference type="ARBA" id="ARBA00022793"/>
    </source>
</evidence>
<proteinExistence type="inferred from homology"/>
<dbReference type="InterPro" id="IPR036633">
    <property type="entry name" value="Prn/Lys/Arg_de-COase_C_sf"/>
</dbReference>
<gene>
    <name evidence="6" type="primary">speC</name>
    <name evidence="6" type="ORF">IEC33019_1206</name>
</gene>
<dbReference type="PROSITE" id="PS00703">
    <property type="entry name" value="OKR_DC_1"/>
    <property type="match status" value="1"/>
</dbReference>
<dbReference type="InterPro" id="IPR011193">
    <property type="entry name" value="Orn/lys/arg_de-COase"/>
</dbReference>
<dbReference type="SUPFAM" id="SSF55904">
    <property type="entry name" value="Ornithine decarboxylase C-terminal domain"/>
    <property type="match status" value="1"/>
</dbReference>
<dbReference type="InterPro" id="IPR015422">
    <property type="entry name" value="PyrdxlP-dep_Trfase_small"/>
</dbReference>
<keyword evidence="4" id="KW-0456">Lyase</keyword>
<evidence type="ECO:0000256" key="4">
    <source>
        <dbReference type="ARBA" id="ARBA00023239"/>
    </source>
</evidence>
<evidence type="ECO:0000313" key="6">
    <source>
        <dbReference type="EMBL" id="ANY86774.1"/>
    </source>
</evidence>
<dbReference type="Gene3D" id="3.90.1150.10">
    <property type="entry name" value="Aspartate Aminotransferase, domain 1"/>
    <property type="match status" value="1"/>
</dbReference>
<dbReference type="RefSeq" id="WP_070094032.1">
    <property type="nucleotide sequence ID" value="NZ_CP016634.1"/>
</dbReference>
<feature type="domain" description="Orn/Lys/Arg decarboxylases family 1 pyridoxal-P attachment site" evidence="5">
    <location>
        <begin position="348"/>
        <end position="362"/>
    </location>
</feature>
<dbReference type="GO" id="GO:0016831">
    <property type="term" value="F:carboxy-lyase activity"/>
    <property type="evidence" value="ECO:0007669"/>
    <property type="project" value="UniProtKB-KW"/>
</dbReference>
<dbReference type="GO" id="GO:0006520">
    <property type="term" value="P:amino acid metabolic process"/>
    <property type="evidence" value="ECO:0007669"/>
    <property type="project" value="InterPro"/>
</dbReference>
<accession>A0A1B2F3J4</accession>
<dbReference type="EMBL" id="CP016634">
    <property type="protein sequence ID" value="ANY86774.1"/>
    <property type="molecule type" value="Genomic_DNA"/>
</dbReference>
<dbReference type="InterPro" id="IPR015424">
    <property type="entry name" value="PyrdxlP-dep_Trfase"/>
</dbReference>
<dbReference type="SUPFAM" id="SSF53383">
    <property type="entry name" value="PLP-dependent transferases"/>
    <property type="match status" value="1"/>
</dbReference>
<dbReference type="InterPro" id="IPR008286">
    <property type="entry name" value="Prn/Lys/Arg_de-COase_C"/>
</dbReference>
<dbReference type="InterPro" id="IPR000310">
    <property type="entry name" value="Orn/Lys/Arg_deCO2ase_major_dom"/>
</dbReference>
<dbReference type="InterPro" id="IPR015421">
    <property type="entry name" value="PyrdxlP-dep_Trfase_major"/>
</dbReference>
<keyword evidence="3" id="KW-0663">Pyridoxal phosphate</keyword>
<dbReference type="Gene3D" id="3.40.640.10">
    <property type="entry name" value="Type I PLP-dependent aspartate aminotransferase-like (Major domain)"/>
    <property type="match status" value="1"/>
</dbReference>